<protein>
    <submittedName>
        <fullName evidence="3">Uncharacterized protein</fullName>
    </submittedName>
</protein>
<feature type="region of interest" description="Disordered" evidence="1">
    <location>
        <begin position="233"/>
        <end position="264"/>
    </location>
</feature>
<dbReference type="OrthoDB" id="4401005at2"/>
<feature type="transmembrane region" description="Helical" evidence="2">
    <location>
        <begin position="304"/>
        <end position="327"/>
    </location>
</feature>
<dbReference type="KEGG" id="ccn:H924_02530"/>
<dbReference type="EMBL" id="CP004354">
    <property type="protein sequence ID" value="AGG65960.1"/>
    <property type="molecule type" value="Genomic_DNA"/>
</dbReference>
<evidence type="ECO:0000313" key="4">
    <source>
        <dbReference type="Proteomes" id="UP000011760"/>
    </source>
</evidence>
<dbReference type="STRING" id="1121353.H924_02530"/>
<dbReference type="PATRIC" id="fig|1121353.3.peg.529"/>
<evidence type="ECO:0000313" key="3">
    <source>
        <dbReference type="EMBL" id="AGG65960.1"/>
    </source>
</evidence>
<reference evidence="3 4" key="1">
    <citation type="submission" date="2013-02" db="EMBL/GenBank/DDBJ databases">
        <title>The complete genome sequence of Corynebacterium callunae DSM 20147.</title>
        <authorList>
            <person name="Ruckert C."/>
            <person name="Albersmeier A."/>
            <person name="Kalinowski J."/>
        </authorList>
    </citation>
    <scope>NUCLEOTIDE SEQUENCE [LARGE SCALE GENOMIC DNA]</scope>
    <source>
        <strain evidence="3 4">DSM 20147</strain>
    </source>
</reference>
<keyword evidence="2" id="KW-0812">Transmembrane</keyword>
<dbReference type="Proteomes" id="UP000011760">
    <property type="component" value="Chromosome"/>
</dbReference>
<name>M1UDG2_9CORY</name>
<organism evidence="3 4">
    <name type="scientific">Corynebacterium callunae DSM 20147</name>
    <dbReference type="NCBI Taxonomy" id="1121353"/>
    <lineage>
        <taxon>Bacteria</taxon>
        <taxon>Bacillati</taxon>
        <taxon>Actinomycetota</taxon>
        <taxon>Actinomycetes</taxon>
        <taxon>Mycobacteriales</taxon>
        <taxon>Corynebacteriaceae</taxon>
        <taxon>Corynebacterium</taxon>
    </lineage>
</organism>
<dbReference type="eggNOG" id="COG1657">
    <property type="taxonomic scope" value="Bacteria"/>
</dbReference>
<evidence type="ECO:0000256" key="1">
    <source>
        <dbReference type="SAM" id="MobiDB-lite"/>
    </source>
</evidence>
<sequence>MFQHSLKATALALGLWLVLALSPWIPEAAAFSTPCSNDQVTVIVEDSIGCASAGGNGYNVLIEAGFSVEGTAKFPDFICRINGFPSAEVDPCLTTSPEGAYWAYWKAPLDGSDWEYSNVGAFSDYPAAGTVVSWNWGAGERPGEIPTRQASVIEEETTEDPLANFDPNDLIIPELETTPQSATAQPTKSAANSATPTPYVNPNNPQEVVVYQDSTGNPISKEQYESLVAAAANNPASNPASPANPANPATSANAMAPAAVPTTSPTGAAASTMVMTAPGSPGSAAGQEAQSIPLAANEADDSQAWMIGLSLAFTAVIGASAIGTWVIRRSEIQG</sequence>
<dbReference type="AlphaFoldDB" id="M1UDG2"/>
<gene>
    <name evidence="3" type="ORF">H924_02530</name>
</gene>
<proteinExistence type="predicted"/>
<keyword evidence="2" id="KW-0472">Membrane</keyword>
<evidence type="ECO:0000256" key="2">
    <source>
        <dbReference type="SAM" id="Phobius"/>
    </source>
</evidence>
<dbReference type="HOGENOM" id="CLU_896335_0_0_11"/>
<keyword evidence="4" id="KW-1185">Reference proteome</keyword>
<dbReference type="RefSeq" id="WP_015650407.1">
    <property type="nucleotide sequence ID" value="NC_020506.1"/>
</dbReference>
<accession>M1UDG2</accession>
<feature type="region of interest" description="Disordered" evidence="1">
    <location>
        <begin position="178"/>
        <end position="205"/>
    </location>
</feature>
<keyword evidence="2" id="KW-1133">Transmembrane helix</keyword>